<reference evidence="1" key="1">
    <citation type="submission" date="2021-01" db="EMBL/GenBank/DDBJ databases">
        <authorList>
            <consortium name="Genoscope - CEA"/>
            <person name="William W."/>
        </authorList>
    </citation>
    <scope>NUCLEOTIDE SEQUENCE</scope>
</reference>
<accession>A0A8S1TAL6</accession>
<organism evidence="1 2">
    <name type="scientific">Paramecium octaurelia</name>
    <dbReference type="NCBI Taxonomy" id="43137"/>
    <lineage>
        <taxon>Eukaryota</taxon>
        <taxon>Sar</taxon>
        <taxon>Alveolata</taxon>
        <taxon>Ciliophora</taxon>
        <taxon>Intramacronucleata</taxon>
        <taxon>Oligohymenophorea</taxon>
        <taxon>Peniculida</taxon>
        <taxon>Parameciidae</taxon>
        <taxon>Paramecium</taxon>
    </lineage>
</organism>
<comment type="caution">
    <text evidence="1">The sequence shown here is derived from an EMBL/GenBank/DDBJ whole genome shotgun (WGS) entry which is preliminary data.</text>
</comment>
<dbReference type="Proteomes" id="UP000683925">
    <property type="component" value="Unassembled WGS sequence"/>
</dbReference>
<sequence>MIFNEEGLKQYISLNTQLHKFNREDYNFWDIEELRRQPSQQGKWQSDIQLLFLSKSIIVTKQIIKDINTDLLHIQDLNRYLIVLSSLRILKVINKERLQIRQLNIIHFIVITQKRNRECQLRKSCSGCYFKFRKVMKLGRIYVEFLFVP</sequence>
<keyword evidence="2" id="KW-1185">Reference proteome</keyword>
<dbReference type="EMBL" id="CAJJDP010000021">
    <property type="protein sequence ID" value="CAD8148324.1"/>
    <property type="molecule type" value="Genomic_DNA"/>
</dbReference>
<protein>
    <submittedName>
        <fullName evidence="1">Uncharacterized protein</fullName>
    </submittedName>
</protein>
<proteinExistence type="predicted"/>
<dbReference type="AlphaFoldDB" id="A0A8S1TAL6"/>
<gene>
    <name evidence="1" type="ORF">POCTA_138.1.T0210063</name>
</gene>
<evidence type="ECO:0000313" key="2">
    <source>
        <dbReference type="Proteomes" id="UP000683925"/>
    </source>
</evidence>
<evidence type="ECO:0000313" key="1">
    <source>
        <dbReference type="EMBL" id="CAD8148324.1"/>
    </source>
</evidence>
<name>A0A8S1TAL6_PAROT</name>